<evidence type="ECO:0000313" key="9">
    <source>
        <dbReference type="EMBL" id="KAG2383403.1"/>
    </source>
</evidence>
<accession>A0AA88KKT0</accession>
<comment type="similarity">
    <text evidence="6">Belongs to the protein kinase superfamily.</text>
</comment>
<dbReference type="Pfam" id="PF00069">
    <property type="entry name" value="Pkinase"/>
    <property type="match status" value="1"/>
</dbReference>
<feature type="region of interest" description="Disordered" evidence="7">
    <location>
        <begin position="1"/>
        <end position="76"/>
    </location>
</feature>
<evidence type="ECO:0000256" key="4">
    <source>
        <dbReference type="ARBA" id="ARBA00022840"/>
    </source>
</evidence>
<dbReference type="GO" id="GO:0005524">
    <property type="term" value="F:ATP binding"/>
    <property type="evidence" value="ECO:0007669"/>
    <property type="project" value="UniProtKB-UniRule"/>
</dbReference>
<dbReference type="GO" id="GO:0005829">
    <property type="term" value="C:cytosol"/>
    <property type="evidence" value="ECO:0007669"/>
    <property type="project" value="TreeGrafter"/>
</dbReference>
<feature type="region of interest" description="Disordered" evidence="7">
    <location>
        <begin position="116"/>
        <end position="148"/>
    </location>
</feature>
<feature type="compositionally biased region" description="Polar residues" evidence="7">
    <location>
        <begin position="45"/>
        <end position="57"/>
    </location>
</feature>
<organism evidence="9 10">
    <name type="scientific">Naegleria lovaniensis</name>
    <name type="common">Amoeba</name>
    <dbReference type="NCBI Taxonomy" id="51637"/>
    <lineage>
        <taxon>Eukaryota</taxon>
        <taxon>Discoba</taxon>
        <taxon>Heterolobosea</taxon>
        <taxon>Tetramitia</taxon>
        <taxon>Eutetramitia</taxon>
        <taxon>Vahlkampfiidae</taxon>
        <taxon>Naegleria</taxon>
    </lineage>
</organism>
<feature type="compositionally biased region" description="Low complexity" evidence="7">
    <location>
        <begin position="9"/>
        <end position="26"/>
    </location>
</feature>
<dbReference type="PANTHER" id="PTHR24348:SF22">
    <property type="entry name" value="NON-SPECIFIC SERINE_THREONINE PROTEIN KINASE"/>
    <property type="match status" value="1"/>
</dbReference>
<proteinExistence type="inferred from homology"/>
<keyword evidence="3" id="KW-0418">Kinase</keyword>
<name>A0AA88KKT0_NAELO</name>
<dbReference type="GO" id="GO:0010506">
    <property type="term" value="P:regulation of autophagy"/>
    <property type="evidence" value="ECO:0007669"/>
    <property type="project" value="InterPro"/>
</dbReference>
<sequence length="466" mass="53414">MQPHHHHQYQQSPNNTNNSNPLNYQQSPYFRPNNNNNNTNTNNNFYQQKATTAPTFINNQPPYYPYQQPTQQQQQQVPGYVYGYPVPVVANNNYGYPNNNQNVVINQQLNPTNYPPVVMMQPTNNPPYANQPPPQQSSSSSNSSSGSRRVMAKTLGSFVLLKEKLIGSGAYADVYEGYHRDTKEKVAIKVIQRNKLNDRLMRNLESEITLMKRIQSDYVIKLYEVHRSKRHYYLIVELCSGGELGKLLKKGKLPKSVTTIDGGVKESIAKKFIYHLSKGMKQILDQNLIHRDLKPANLLLSKPFQILEPNKSDLSYKDVDFGFLKIADFGFAREIGPNDLAQTLCGTPLYMAPEILSSQRYNYKADLWSLGAIIYELLFGRPPYMAVNQMDLLNQIRARPPPYPNNPTVYPPLVIDLIKGLLQADPNVRFTFEQFYNHPYLVALRKEFGDNEEFNSQTLNQLKKNI</sequence>
<dbReference type="Gene3D" id="3.30.200.20">
    <property type="entry name" value="Phosphorylase Kinase, domain 1"/>
    <property type="match status" value="1"/>
</dbReference>
<dbReference type="GO" id="GO:0005776">
    <property type="term" value="C:autophagosome"/>
    <property type="evidence" value="ECO:0007669"/>
    <property type="project" value="TreeGrafter"/>
</dbReference>
<dbReference type="EMBL" id="PYSW02000020">
    <property type="protein sequence ID" value="KAG2383403.1"/>
    <property type="molecule type" value="Genomic_DNA"/>
</dbReference>
<keyword evidence="10" id="KW-1185">Reference proteome</keyword>
<keyword evidence="6" id="KW-0723">Serine/threonine-protein kinase</keyword>
<dbReference type="GO" id="GO:0016020">
    <property type="term" value="C:membrane"/>
    <property type="evidence" value="ECO:0007669"/>
    <property type="project" value="TreeGrafter"/>
</dbReference>
<dbReference type="PROSITE" id="PS00107">
    <property type="entry name" value="PROTEIN_KINASE_ATP"/>
    <property type="match status" value="1"/>
</dbReference>
<dbReference type="SUPFAM" id="SSF56112">
    <property type="entry name" value="Protein kinase-like (PK-like)"/>
    <property type="match status" value="1"/>
</dbReference>
<feature type="binding site" evidence="5">
    <location>
        <position position="189"/>
    </location>
    <ligand>
        <name>ATP</name>
        <dbReference type="ChEBI" id="CHEBI:30616"/>
    </ligand>
</feature>
<keyword evidence="4 5" id="KW-0067">ATP-binding</keyword>
<evidence type="ECO:0000256" key="5">
    <source>
        <dbReference type="PROSITE-ProRule" id="PRU10141"/>
    </source>
</evidence>
<dbReference type="GO" id="GO:0004674">
    <property type="term" value="F:protein serine/threonine kinase activity"/>
    <property type="evidence" value="ECO:0007669"/>
    <property type="project" value="UniProtKB-KW"/>
</dbReference>
<evidence type="ECO:0000256" key="6">
    <source>
        <dbReference type="RuleBase" id="RU000304"/>
    </source>
</evidence>
<dbReference type="InterPro" id="IPR045269">
    <property type="entry name" value="Atg1-like"/>
</dbReference>
<dbReference type="InterPro" id="IPR000719">
    <property type="entry name" value="Prot_kinase_dom"/>
</dbReference>
<feature type="compositionally biased region" description="Low complexity" evidence="7">
    <location>
        <begin position="136"/>
        <end position="147"/>
    </location>
</feature>
<dbReference type="PROSITE" id="PS00108">
    <property type="entry name" value="PROTEIN_KINASE_ST"/>
    <property type="match status" value="1"/>
</dbReference>
<feature type="compositionally biased region" description="Low complexity" evidence="7">
    <location>
        <begin position="58"/>
        <end position="76"/>
    </location>
</feature>
<dbReference type="AlphaFoldDB" id="A0AA88KKT0"/>
<dbReference type="Gene3D" id="1.10.510.10">
    <property type="entry name" value="Transferase(Phosphotransferase) domain 1"/>
    <property type="match status" value="1"/>
</dbReference>
<keyword evidence="2 5" id="KW-0547">Nucleotide-binding</keyword>
<feature type="compositionally biased region" description="Low complexity" evidence="7">
    <location>
        <begin position="33"/>
        <end position="44"/>
    </location>
</feature>
<evidence type="ECO:0000256" key="3">
    <source>
        <dbReference type="ARBA" id="ARBA00022777"/>
    </source>
</evidence>
<reference evidence="9 10" key="1">
    <citation type="journal article" date="2018" name="BMC Genomics">
        <title>The genome of Naegleria lovaniensis, the basis for a comparative approach to unravel pathogenicity factors of the human pathogenic amoeba N. fowleri.</title>
        <authorList>
            <person name="Liechti N."/>
            <person name="Schurch N."/>
            <person name="Bruggmann R."/>
            <person name="Wittwer M."/>
        </authorList>
    </citation>
    <scope>NUCLEOTIDE SEQUENCE [LARGE SCALE GENOMIC DNA]</scope>
    <source>
        <strain evidence="9 10">ATCC 30569</strain>
    </source>
</reference>
<dbReference type="GeneID" id="68096529"/>
<evidence type="ECO:0000256" key="2">
    <source>
        <dbReference type="ARBA" id="ARBA00022741"/>
    </source>
</evidence>
<dbReference type="GO" id="GO:0000407">
    <property type="term" value="C:phagophore assembly site"/>
    <property type="evidence" value="ECO:0007669"/>
    <property type="project" value="TreeGrafter"/>
</dbReference>
<dbReference type="SMART" id="SM00220">
    <property type="entry name" value="S_TKc"/>
    <property type="match status" value="1"/>
</dbReference>
<feature type="domain" description="Protein kinase" evidence="8">
    <location>
        <begin position="160"/>
        <end position="441"/>
    </location>
</feature>
<evidence type="ECO:0000313" key="10">
    <source>
        <dbReference type="Proteomes" id="UP000816034"/>
    </source>
</evidence>
<dbReference type="Proteomes" id="UP000816034">
    <property type="component" value="Unassembled WGS sequence"/>
</dbReference>
<dbReference type="InterPro" id="IPR011009">
    <property type="entry name" value="Kinase-like_dom_sf"/>
</dbReference>
<dbReference type="PANTHER" id="PTHR24348">
    <property type="entry name" value="SERINE/THREONINE-PROTEIN KINASE UNC-51-RELATED"/>
    <property type="match status" value="1"/>
</dbReference>
<keyword evidence="1" id="KW-0808">Transferase</keyword>
<evidence type="ECO:0000259" key="8">
    <source>
        <dbReference type="PROSITE" id="PS50011"/>
    </source>
</evidence>
<evidence type="ECO:0000256" key="7">
    <source>
        <dbReference type="SAM" id="MobiDB-lite"/>
    </source>
</evidence>
<comment type="caution">
    <text evidence="9">The sequence shown here is derived from an EMBL/GenBank/DDBJ whole genome shotgun (WGS) entry which is preliminary data.</text>
</comment>
<protein>
    <recommendedName>
        <fullName evidence="8">Protein kinase domain-containing protein</fullName>
    </recommendedName>
</protein>
<dbReference type="InterPro" id="IPR008271">
    <property type="entry name" value="Ser/Thr_kinase_AS"/>
</dbReference>
<gene>
    <name evidence="9" type="ORF">C9374_004074</name>
</gene>
<dbReference type="InterPro" id="IPR017441">
    <property type="entry name" value="Protein_kinase_ATP_BS"/>
</dbReference>
<dbReference type="GO" id="GO:0000045">
    <property type="term" value="P:autophagosome assembly"/>
    <property type="evidence" value="ECO:0007669"/>
    <property type="project" value="TreeGrafter"/>
</dbReference>
<evidence type="ECO:0000256" key="1">
    <source>
        <dbReference type="ARBA" id="ARBA00022679"/>
    </source>
</evidence>
<dbReference type="RefSeq" id="XP_044549082.1">
    <property type="nucleotide sequence ID" value="XM_044693673.1"/>
</dbReference>
<dbReference type="PROSITE" id="PS50011">
    <property type="entry name" value="PROTEIN_KINASE_DOM"/>
    <property type="match status" value="1"/>
</dbReference>